<dbReference type="EMBL" id="JACHVB010000014">
    <property type="protein sequence ID" value="MBC2593799.1"/>
    <property type="molecule type" value="Genomic_DNA"/>
</dbReference>
<dbReference type="AlphaFoldDB" id="A0A842HC86"/>
<evidence type="ECO:0000313" key="1">
    <source>
        <dbReference type="EMBL" id="MBC2593799.1"/>
    </source>
</evidence>
<proteinExistence type="predicted"/>
<name>A0A842HC86_9BACT</name>
<protein>
    <recommendedName>
        <fullName evidence="3">Tip attachment protein J domain-containing protein</fullName>
    </recommendedName>
</protein>
<gene>
    <name evidence="1" type="ORF">H5P28_05950</name>
</gene>
<reference evidence="1 2" key="1">
    <citation type="submission" date="2020-07" db="EMBL/GenBank/DDBJ databases">
        <authorList>
            <person name="Feng X."/>
        </authorList>
    </citation>
    <scope>NUCLEOTIDE SEQUENCE [LARGE SCALE GENOMIC DNA]</scope>
    <source>
        <strain evidence="1 2">JCM31066</strain>
    </source>
</reference>
<dbReference type="RefSeq" id="WP_185674798.1">
    <property type="nucleotide sequence ID" value="NZ_JACHVB010000014.1"/>
</dbReference>
<evidence type="ECO:0008006" key="3">
    <source>
        <dbReference type="Google" id="ProtNLM"/>
    </source>
</evidence>
<organism evidence="1 2">
    <name type="scientific">Ruficoccus amylovorans</name>
    <dbReference type="NCBI Taxonomy" id="1804625"/>
    <lineage>
        <taxon>Bacteria</taxon>
        <taxon>Pseudomonadati</taxon>
        <taxon>Verrucomicrobiota</taxon>
        <taxon>Opitutia</taxon>
        <taxon>Puniceicoccales</taxon>
        <taxon>Cerasicoccaceae</taxon>
        <taxon>Ruficoccus</taxon>
    </lineage>
</organism>
<evidence type="ECO:0000313" key="2">
    <source>
        <dbReference type="Proteomes" id="UP000546464"/>
    </source>
</evidence>
<keyword evidence="2" id="KW-1185">Reference proteome</keyword>
<comment type="caution">
    <text evidence="1">The sequence shown here is derived from an EMBL/GenBank/DDBJ whole genome shotgun (WGS) entry which is preliminary data.</text>
</comment>
<dbReference type="Proteomes" id="UP000546464">
    <property type="component" value="Unassembled WGS sequence"/>
</dbReference>
<sequence length="654" mass="71204">MSFLFRSTQAVAAPVQSLTNVQAERVATNEEARPLPWVAGTVRLSLTWISPAINPQAIPITTTYQSGKDSTSTTTVGYTYQAALAGAICSGPVDTLHAIYIDTVKVWEGPLTAVAGQFAFITLPNYGQARFYWGSDSQLADSLLEPLGHPAYRGQCYVVFDPLIFGRDRTSAPQVEFVVSRRTVIPGYTNPELSGDVCPIHAAIELATHPRYGLGIYLSDFDGSGEETSAKLVEADMGISPLINNAQSLPQSLAEMLGYFDGFLYQKNGKYRFGSASLPVDFTDALIIDTADQTDFPEIDSDAFSQVSSETRLVYTDRDREFKESVAIHHDAAAHALNGTQEPVTFQRRWITRQSVANAQVSKAGRRAALPEVGGKVMVHYSKGIGLNPGDPIRLRPFPQANYLLNCRVTGIAHRRSDDAELELQFVLDVANQVSGVTPAPYTPPEQPTYDADPMPFEAVFVLPVELSGVAEPEMALAHLGVRAHSLITGYNVFHSTDDLNYAFLSQARFFAVTGTLTADLLEDGADAVIDAHAVDRATLATQTPSQADADTVLMFLGDEILSVEGYVVGADGTVSLSNLRRGRFGTLAVDHEVGERAFLIRREHLHVLRKDAFQQDSSHYFKSTSYTIAKEQDIATAPVLPLEIPEPLVDNPT</sequence>
<accession>A0A842HC86</accession>